<dbReference type="OrthoDB" id="211174at2"/>
<dbReference type="AlphaFoldDB" id="A0A502CGT1"/>
<evidence type="ECO:0000313" key="2">
    <source>
        <dbReference type="Proteomes" id="UP000318413"/>
    </source>
</evidence>
<comment type="caution">
    <text evidence="1">The sequence shown here is derived from an EMBL/GenBank/DDBJ whole genome shotgun (WGS) entry which is preliminary data.</text>
</comment>
<sequence>MVGGAIPINRDWRAPTRGIAIYVESNGVHTALILPKVAGGVDWRGLVDPRDLRDPRYAGYDHVAIGWGERRFFLDTPTWWDVRPATILAASIGSDATLIHVEHIPAPAATDPDARRIILTPAQYARLAAFIRASVAPGGRRYRGYFDNDAFYEARGHYDAVRTCNDWTGDALRHAGVRIGGWTPFAVTVMGWFPG</sequence>
<dbReference type="NCBIfam" id="TIGR02117">
    <property type="entry name" value="chp_urease_rgn"/>
    <property type="match status" value="1"/>
</dbReference>
<name>A0A502CGT1_9SPHN</name>
<evidence type="ECO:0000313" key="1">
    <source>
        <dbReference type="EMBL" id="TPG10976.1"/>
    </source>
</evidence>
<dbReference type="Proteomes" id="UP000318413">
    <property type="component" value="Unassembled WGS sequence"/>
</dbReference>
<protein>
    <submittedName>
        <fullName evidence="1">TIGR02117 family protein</fullName>
    </submittedName>
</protein>
<keyword evidence="2" id="KW-1185">Reference proteome</keyword>
<dbReference type="EMBL" id="RCZK01000009">
    <property type="protein sequence ID" value="TPG10976.1"/>
    <property type="molecule type" value="Genomic_DNA"/>
</dbReference>
<gene>
    <name evidence="1" type="ORF">EAH84_11635</name>
</gene>
<reference evidence="1 2" key="1">
    <citation type="journal article" date="2019" name="Environ. Microbiol.">
        <title>Species interactions and distinct microbial communities in high Arctic permafrost affected cryosols are associated with the CH4 and CO2 gas fluxes.</title>
        <authorList>
            <person name="Altshuler I."/>
            <person name="Hamel J."/>
            <person name="Turney S."/>
            <person name="Magnuson E."/>
            <person name="Levesque R."/>
            <person name="Greer C."/>
            <person name="Whyte L.G."/>
        </authorList>
    </citation>
    <scope>NUCLEOTIDE SEQUENCE [LARGE SCALE GENOMIC DNA]</scope>
    <source>
        <strain evidence="1 2">S5.1</strain>
    </source>
</reference>
<proteinExistence type="predicted"/>
<dbReference type="InterPro" id="IPR011727">
    <property type="entry name" value="CHP02117"/>
</dbReference>
<accession>A0A502CGT1</accession>
<organism evidence="1 2">
    <name type="scientific">Sphingomonas oligophenolica</name>
    <dbReference type="NCBI Taxonomy" id="301154"/>
    <lineage>
        <taxon>Bacteria</taxon>
        <taxon>Pseudomonadati</taxon>
        <taxon>Pseudomonadota</taxon>
        <taxon>Alphaproteobacteria</taxon>
        <taxon>Sphingomonadales</taxon>
        <taxon>Sphingomonadaceae</taxon>
        <taxon>Sphingomonas</taxon>
    </lineage>
</organism>
<dbReference type="Pfam" id="PF09601">
    <property type="entry name" value="DUF2459"/>
    <property type="match status" value="1"/>
</dbReference>